<dbReference type="GO" id="GO:0005829">
    <property type="term" value="C:cytosol"/>
    <property type="evidence" value="ECO:0007669"/>
    <property type="project" value="TreeGrafter"/>
</dbReference>
<dbReference type="GO" id="GO:0009244">
    <property type="term" value="P:lipopolysaccharide core region biosynthetic process"/>
    <property type="evidence" value="ECO:0007669"/>
    <property type="project" value="TreeGrafter"/>
</dbReference>
<accession>A0A916RK87</accession>
<protein>
    <submittedName>
        <fullName evidence="3">ADP-heptosyltransferase</fullName>
    </submittedName>
</protein>
<organism evidence="3 4">
    <name type="scientific">Edaphobacter acidisoli</name>
    <dbReference type="NCBI Taxonomy" id="2040573"/>
    <lineage>
        <taxon>Bacteria</taxon>
        <taxon>Pseudomonadati</taxon>
        <taxon>Acidobacteriota</taxon>
        <taxon>Terriglobia</taxon>
        <taxon>Terriglobales</taxon>
        <taxon>Acidobacteriaceae</taxon>
        <taxon>Edaphobacter</taxon>
    </lineage>
</organism>
<evidence type="ECO:0000256" key="1">
    <source>
        <dbReference type="ARBA" id="ARBA00022676"/>
    </source>
</evidence>
<dbReference type="RefSeq" id="WP_188757790.1">
    <property type="nucleotide sequence ID" value="NZ_JAGSYK010000002.1"/>
</dbReference>
<comment type="caution">
    <text evidence="3">The sequence shown here is derived from an EMBL/GenBank/DDBJ whole genome shotgun (WGS) entry which is preliminary data.</text>
</comment>
<gene>
    <name evidence="3" type="primary">rfaF</name>
    <name evidence="3" type="ORF">GCM10011507_05450</name>
</gene>
<reference evidence="3" key="2">
    <citation type="submission" date="2020-09" db="EMBL/GenBank/DDBJ databases">
        <authorList>
            <person name="Sun Q."/>
            <person name="Zhou Y."/>
        </authorList>
    </citation>
    <scope>NUCLEOTIDE SEQUENCE</scope>
    <source>
        <strain evidence="3">CGMCC 1.15447</strain>
    </source>
</reference>
<reference evidence="3" key="1">
    <citation type="journal article" date="2014" name="Int. J. Syst. Evol. Microbiol.">
        <title>Complete genome sequence of Corynebacterium casei LMG S-19264T (=DSM 44701T), isolated from a smear-ripened cheese.</title>
        <authorList>
            <consortium name="US DOE Joint Genome Institute (JGI-PGF)"/>
            <person name="Walter F."/>
            <person name="Albersmeier A."/>
            <person name="Kalinowski J."/>
            <person name="Ruckert C."/>
        </authorList>
    </citation>
    <scope>NUCLEOTIDE SEQUENCE</scope>
    <source>
        <strain evidence="3">CGMCC 1.15447</strain>
    </source>
</reference>
<dbReference type="AlphaFoldDB" id="A0A916RK87"/>
<name>A0A916RK87_9BACT</name>
<dbReference type="InterPro" id="IPR051199">
    <property type="entry name" value="LPS_LOS_Heptosyltrfase"/>
</dbReference>
<dbReference type="PANTHER" id="PTHR30160">
    <property type="entry name" value="TETRAACYLDISACCHARIDE 4'-KINASE-RELATED"/>
    <property type="match status" value="1"/>
</dbReference>
<dbReference type="GO" id="GO:0008713">
    <property type="term" value="F:ADP-heptose-lipopolysaccharide heptosyltransferase activity"/>
    <property type="evidence" value="ECO:0007669"/>
    <property type="project" value="TreeGrafter"/>
</dbReference>
<evidence type="ECO:0000313" key="3">
    <source>
        <dbReference type="EMBL" id="GGA57015.1"/>
    </source>
</evidence>
<dbReference type="CDD" id="cd03789">
    <property type="entry name" value="GT9_LPS_heptosyltransferase"/>
    <property type="match status" value="1"/>
</dbReference>
<keyword evidence="1" id="KW-0328">Glycosyltransferase</keyword>
<dbReference type="SUPFAM" id="SSF53756">
    <property type="entry name" value="UDP-Glycosyltransferase/glycogen phosphorylase"/>
    <property type="match status" value="1"/>
</dbReference>
<evidence type="ECO:0000256" key="2">
    <source>
        <dbReference type="ARBA" id="ARBA00022679"/>
    </source>
</evidence>
<dbReference type="EMBL" id="BMJB01000001">
    <property type="protein sequence ID" value="GGA57015.1"/>
    <property type="molecule type" value="Genomic_DNA"/>
</dbReference>
<dbReference type="PANTHER" id="PTHR30160:SF1">
    <property type="entry name" value="LIPOPOLYSACCHARIDE 1,2-N-ACETYLGLUCOSAMINETRANSFERASE-RELATED"/>
    <property type="match status" value="1"/>
</dbReference>
<proteinExistence type="predicted"/>
<keyword evidence="2" id="KW-0808">Transferase</keyword>
<dbReference type="Pfam" id="PF01075">
    <property type="entry name" value="Glyco_transf_9"/>
    <property type="match status" value="1"/>
</dbReference>
<dbReference type="InterPro" id="IPR002201">
    <property type="entry name" value="Glyco_trans_9"/>
</dbReference>
<dbReference type="Gene3D" id="3.40.50.2000">
    <property type="entry name" value="Glycogen Phosphorylase B"/>
    <property type="match status" value="2"/>
</dbReference>
<keyword evidence="4" id="KW-1185">Reference proteome</keyword>
<dbReference type="Proteomes" id="UP000648801">
    <property type="component" value="Unassembled WGS sequence"/>
</dbReference>
<evidence type="ECO:0000313" key="4">
    <source>
        <dbReference type="Proteomes" id="UP000648801"/>
    </source>
</evidence>
<sequence length="375" mass="40387">MSFSETAKSALFRSTASIERVVSPSRVARIESATNFLVLQHATALGTVIHATPLIPALHETVPGCRIAVAASGFGLEVLRNNPGIDSLFETPSPLRDLAGAVRALRAQNPFREAPYVTLTPTGNERTKVALQAVLSGAATRIGFTVVPELYRVPMSFDFSRSQIANNLRIVEALGHAVEHFEPQVFFTAEDAAGARRLLVDSGACLDRPFAVFITQTSVTQRKSWRAERFQQIASFLFEQYGMMPVFVGTAAESDAIEKLRGGLRIHSVNVAGKTNLPGLAALMSLAKVGVSLDTGPLHIARAVGLPTVVIAPAWSPPVEWLPVGDSRFRILKNADMPAATPDYIIDEVSVDDVTGALTDLLQVHPRQTESTART</sequence>